<reference evidence="1" key="2">
    <citation type="submission" date="2021-02" db="EMBL/GenBank/DDBJ databases">
        <authorList>
            <person name="Kimball J.A."/>
            <person name="Haas M.W."/>
            <person name="Macchietto M."/>
            <person name="Kono T."/>
            <person name="Duquette J."/>
            <person name="Shao M."/>
        </authorList>
    </citation>
    <scope>NUCLEOTIDE SEQUENCE</scope>
    <source>
        <tissue evidence="1">Fresh leaf tissue</tissue>
    </source>
</reference>
<evidence type="ECO:0000313" key="1">
    <source>
        <dbReference type="EMBL" id="KAG8047775.1"/>
    </source>
</evidence>
<dbReference type="AlphaFoldDB" id="A0A8J5V221"/>
<reference evidence="1" key="1">
    <citation type="journal article" date="2021" name="bioRxiv">
        <title>Whole Genome Assembly and Annotation of Northern Wild Rice, Zizania palustris L., Supports a Whole Genome Duplication in the Zizania Genus.</title>
        <authorList>
            <person name="Haas M."/>
            <person name="Kono T."/>
            <person name="Macchietto M."/>
            <person name="Millas R."/>
            <person name="McGilp L."/>
            <person name="Shao M."/>
            <person name="Duquette J."/>
            <person name="Hirsch C.N."/>
            <person name="Kimball J."/>
        </authorList>
    </citation>
    <scope>NUCLEOTIDE SEQUENCE</scope>
    <source>
        <tissue evidence="1">Fresh leaf tissue</tissue>
    </source>
</reference>
<comment type="caution">
    <text evidence="1">The sequence shown here is derived from an EMBL/GenBank/DDBJ whole genome shotgun (WGS) entry which is preliminary data.</text>
</comment>
<dbReference type="EMBL" id="JAAALK010000290">
    <property type="protein sequence ID" value="KAG8047775.1"/>
    <property type="molecule type" value="Genomic_DNA"/>
</dbReference>
<keyword evidence="2" id="KW-1185">Reference proteome</keyword>
<proteinExistence type="predicted"/>
<dbReference type="Proteomes" id="UP000729402">
    <property type="component" value="Unassembled WGS sequence"/>
</dbReference>
<name>A0A8J5V221_ZIZPA</name>
<protein>
    <submittedName>
        <fullName evidence="1">Uncharacterized protein</fullName>
    </submittedName>
</protein>
<evidence type="ECO:0000313" key="2">
    <source>
        <dbReference type="Proteomes" id="UP000729402"/>
    </source>
</evidence>
<accession>A0A8J5V221</accession>
<gene>
    <name evidence="1" type="ORF">GUJ93_ZPchr0008g13660</name>
</gene>
<sequence>MLPASGAIFLTAGRRSQAEHSRTSAVPGTGIEQLQLLLRSAAQHAALQKRRAVLGRQLQLVCWHVESLKRRGFSGSLSQHMQRSRKACQHVVTVGLANSLLRRAGAGSSSQSGMALGWLKQRVAQVFG</sequence>
<organism evidence="1 2">
    <name type="scientific">Zizania palustris</name>
    <name type="common">Northern wild rice</name>
    <dbReference type="NCBI Taxonomy" id="103762"/>
    <lineage>
        <taxon>Eukaryota</taxon>
        <taxon>Viridiplantae</taxon>
        <taxon>Streptophyta</taxon>
        <taxon>Embryophyta</taxon>
        <taxon>Tracheophyta</taxon>
        <taxon>Spermatophyta</taxon>
        <taxon>Magnoliopsida</taxon>
        <taxon>Liliopsida</taxon>
        <taxon>Poales</taxon>
        <taxon>Poaceae</taxon>
        <taxon>BOP clade</taxon>
        <taxon>Oryzoideae</taxon>
        <taxon>Oryzeae</taxon>
        <taxon>Zizaniinae</taxon>
        <taxon>Zizania</taxon>
    </lineage>
</organism>